<dbReference type="EMBL" id="NJBO01000019">
    <property type="protein sequence ID" value="TKJ40200.1"/>
    <property type="molecule type" value="Genomic_DNA"/>
</dbReference>
<protein>
    <recommendedName>
        <fullName evidence="3">CBS domain-containing protein</fullName>
    </recommendedName>
</protein>
<dbReference type="SUPFAM" id="SSF54631">
    <property type="entry name" value="CBS-domain pair"/>
    <property type="match status" value="1"/>
</dbReference>
<dbReference type="InterPro" id="IPR000644">
    <property type="entry name" value="CBS_dom"/>
</dbReference>
<proteinExistence type="predicted"/>
<evidence type="ECO:0000313" key="5">
    <source>
        <dbReference type="Proteomes" id="UP000317778"/>
    </source>
</evidence>
<evidence type="ECO:0000256" key="1">
    <source>
        <dbReference type="ARBA" id="ARBA00023122"/>
    </source>
</evidence>
<sequence>MLRVKDCMDKDPKVIAPQASLREAIELMLAERVDGLAVVDEDRHSLGLITLGYLLRGFMPAHLSHCPERMLEELEAVNIQAFFGPTSGLFLVADFFKDDVKPVSPEDSLMLAAAEMHRQELFMLPVVEENKLAGMISRRDVMQAFFDRSSFSPSEKRSEE</sequence>
<organism evidence="4 5">
    <name type="scientific">candidate division TA06 bacterium B3_TA06</name>
    <dbReference type="NCBI Taxonomy" id="2012487"/>
    <lineage>
        <taxon>Bacteria</taxon>
        <taxon>Bacteria division TA06</taxon>
    </lineage>
</organism>
<dbReference type="Pfam" id="PF00571">
    <property type="entry name" value="CBS"/>
    <property type="match status" value="2"/>
</dbReference>
<name>A0A532UZ22_UNCT6</name>
<dbReference type="SMART" id="SM00116">
    <property type="entry name" value="CBS"/>
    <property type="match status" value="2"/>
</dbReference>
<dbReference type="AlphaFoldDB" id="A0A532UZ22"/>
<dbReference type="InterPro" id="IPR046342">
    <property type="entry name" value="CBS_dom_sf"/>
</dbReference>
<gene>
    <name evidence="4" type="ORF">CEE36_09705</name>
</gene>
<dbReference type="InterPro" id="IPR051257">
    <property type="entry name" value="Diverse_CBS-Domain"/>
</dbReference>
<evidence type="ECO:0000313" key="4">
    <source>
        <dbReference type="EMBL" id="TKJ40200.1"/>
    </source>
</evidence>
<feature type="domain" description="CBS" evidence="3">
    <location>
        <begin position="95"/>
        <end position="154"/>
    </location>
</feature>
<dbReference type="Gene3D" id="3.10.580.10">
    <property type="entry name" value="CBS-domain"/>
    <property type="match status" value="1"/>
</dbReference>
<accession>A0A532UZ22</accession>
<evidence type="ECO:0000256" key="2">
    <source>
        <dbReference type="PROSITE-ProRule" id="PRU00703"/>
    </source>
</evidence>
<feature type="domain" description="CBS" evidence="3">
    <location>
        <begin position="8"/>
        <end position="68"/>
    </location>
</feature>
<keyword evidence="1 2" id="KW-0129">CBS domain</keyword>
<dbReference type="PANTHER" id="PTHR43080:SF2">
    <property type="entry name" value="CBS DOMAIN-CONTAINING PROTEIN"/>
    <property type="match status" value="1"/>
</dbReference>
<comment type="caution">
    <text evidence="4">The sequence shown here is derived from an EMBL/GenBank/DDBJ whole genome shotgun (WGS) entry which is preliminary data.</text>
</comment>
<evidence type="ECO:0000259" key="3">
    <source>
        <dbReference type="PROSITE" id="PS51371"/>
    </source>
</evidence>
<reference evidence="4 5" key="1">
    <citation type="submission" date="2017-06" db="EMBL/GenBank/DDBJ databases">
        <title>Novel microbial phyla capable of carbon fixation and sulfur reduction in deep-sea sediments.</title>
        <authorList>
            <person name="Huang J."/>
            <person name="Baker B."/>
            <person name="Wang Y."/>
        </authorList>
    </citation>
    <scope>NUCLEOTIDE SEQUENCE [LARGE SCALE GENOMIC DNA]</scope>
    <source>
        <strain evidence="4">B3_TA06</strain>
    </source>
</reference>
<dbReference type="Proteomes" id="UP000317778">
    <property type="component" value="Unassembled WGS sequence"/>
</dbReference>
<dbReference type="PANTHER" id="PTHR43080">
    <property type="entry name" value="CBS DOMAIN-CONTAINING PROTEIN CBSX3, MITOCHONDRIAL"/>
    <property type="match status" value="1"/>
</dbReference>
<dbReference type="PROSITE" id="PS51371">
    <property type="entry name" value="CBS"/>
    <property type="match status" value="2"/>
</dbReference>